<gene>
    <name evidence="7" type="ORF">J2TS6_42790</name>
</gene>
<name>A0A919XN03_9BACL</name>
<evidence type="ECO:0000256" key="3">
    <source>
        <dbReference type="ARBA" id="ARBA00022989"/>
    </source>
</evidence>
<dbReference type="RefSeq" id="WP_160044719.1">
    <property type="nucleotide sequence ID" value="NZ_BORQ01000005.1"/>
</dbReference>
<dbReference type="EMBL" id="BORQ01000005">
    <property type="protein sequence ID" value="GIO33138.1"/>
    <property type="molecule type" value="Genomic_DNA"/>
</dbReference>
<keyword evidence="2 6" id="KW-0812">Transmembrane</keyword>
<organism evidence="7 8">
    <name type="scientific">Paenibacillus albilobatus</name>
    <dbReference type="NCBI Taxonomy" id="2716884"/>
    <lineage>
        <taxon>Bacteria</taxon>
        <taxon>Bacillati</taxon>
        <taxon>Bacillota</taxon>
        <taxon>Bacilli</taxon>
        <taxon>Bacillales</taxon>
        <taxon>Paenibacillaceae</taxon>
        <taxon>Paenibacillus</taxon>
    </lineage>
</organism>
<evidence type="ECO:0000256" key="5">
    <source>
        <dbReference type="ARBA" id="ARBA00023600"/>
    </source>
</evidence>
<evidence type="ECO:0000256" key="4">
    <source>
        <dbReference type="ARBA" id="ARBA00023136"/>
    </source>
</evidence>
<comment type="similarity">
    <text evidence="5">Belongs to the bacteriophage holin family. Cp-1 holin subfamily.</text>
</comment>
<keyword evidence="3 6" id="KW-1133">Transmembrane helix</keyword>
<dbReference type="Proteomes" id="UP000679779">
    <property type="component" value="Unassembled WGS sequence"/>
</dbReference>
<evidence type="ECO:0000256" key="1">
    <source>
        <dbReference type="ARBA" id="ARBA00004141"/>
    </source>
</evidence>
<accession>A0A919XN03</accession>
<dbReference type="NCBIfam" id="TIGR01593">
    <property type="entry name" value="holin_tox_secr"/>
    <property type="match status" value="1"/>
</dbReference>
<reference evidence="7" key="1">
    <citation type="submission" date="2021-03" db="EMBL/GenBank/DDBJ databases">
        <title>Antimicrobial resistance genes in bacteria isolated from Japanese honey, and their potential for conferring macrolide and lincosamide resistance in the American foulbrood pathogen Paenibacillus larvae.</title>
        <authorList>
            <person name="Okamoto M."/>
            <person name="Kumagai M."/>
            <person name="Kanamori H."/>
            <person name="Takamatsu D."/>
        </authorList>
    </citation>
    <scope>NUCLEOTIDE SEQUENCE</scope>
    <source>
        <strain evidence="7">J2TS6</strain>
    </source>
</reference>
<feature type="transmembrane region" description="Helical" evidence="6">
    <location>
        <begin position="79"/>
        <end position="99"/>
    </location>
</feature>
<evidence type="ECO:0000313" key="8">
    <source>
        <dbReference type="Proteomes" id="UP000679779"/>
    </source>
</evidence>
<evidence type="ECO:0000256" key="6">
    <source>
        <dbReference type="SAM" id="Phobius"/>
    </source>
</evidence>
<dbReference type="Pfam" id="PF05105">
    <property type="entry name" value="Phage_holin_4_1"/>
    <property type="match status" value="1"/>
</dbReference>
<comment type="subcellular location">
    <subcellularLocation>
        <location evidence="1">Membrane</location>
        <topology evidence="1">Multi-pass membrane protein</topology>
    </subcellularLocation>
</comment>
<sequence>MDQIKMLGSTILTAAAGESSKEVASSGIIGMLLLVATWLGGWDKPLQFLIFLMGADYVTGLLGAIKTKSVDSEAMFWGGIRKITVLFVIGLAVLIDGWVGEGAPVFRTLAIYFYAGREGLSVVENLGTIGVPLPSKIKEFLQQLNEKGGETGAKQG</sequence>
<comment type="caution">
    <text evidence="7">The sequence shown here is derived from an EMBL/GenBank/DDBJ whole genome shotgun (WGS) entry which is preliminary data.</text>
</comment>
<dbReference type="InterPro" id="IPR006480">
    <property type="entry name" value="Phage_holin_4_1"/>
</dbReference>
<proteinExistence type="inferred from homology"/>
<keyword evidence="4 6" id="KW-0472">Membrane</keyword>
<evidence type="ECO:0000256" key="2">
    <source>
        <dbReference type="ARBA" id="ARBA00022692"/>
    </source>
</evidence>
<evidence type="ECO:0008006" key="9">
    <source>
        <dbReference type="Google" id="ProtNLM"/>
    </source>
</evidence>
<feature type="transmembrane region" description="Helical" evidence="6">
    <location>
        <begin position="23"/>
        <end position="42"/>
    </location>
</feature>
<keyword evidence="8" id="KW-1185">Reference proteome</keyword>
<dbReference type="GO" id="GO:0016020">
    <property type="term" value="C:membrane"/>
    <property type="evidence" value="ECO:0007669"/>
    <property type="project" value="UniProtKB-SubCell"/>
</dbReference>
<protein>
    <recommendedName>
        <fullName evidence="9">Holin</fullName>
    </recommendedName>
</protein>
<dbReference type="AlphaFoldDB" id="A0A919XN03"/>
<evidence type="ECO:0000313" key="7">
    <source>
        <dbReference type="EMBL" id="GIO33138.1"/>
    </source>
</evidence>
<feature type="transmembrane region" description="Helical" evidence="6">
    <location>
        <begin position="48"/>
        <end position="67"/>
    </location>
</feature>